<dbReference type="Proteomes" id="UP000499080">
    <property type="component" value="Unassembled WGS sequence"/>
</dbReference>
<accession>A0A4Y2T271</accession>
<reference evidence="1 2" key="1">
    <citation type="journal article" date="2019" name="Sci. Rep.">
        <title>Orb-weaving spider Araneus ventricosus genome elucidates the spidroin gene catalogue.</title>
        <authorList>
            <person name="Kono N."/>
            <person name="Nakamura H."/>
            <person name="Ohtoshi R."/>
            <person name="Moran D.A.P."/>
            <person name="Shinohara A."/>
            <person name="Yoshida Y."/>
            <person name="Fujiwara M."/>
            <person name="Mori M."/>
            <person name="Tomita M."/>
            <person name="Arakawa K."/>
        </authorList>
    </citation>
    <scope>NUCLEOTIDE SEQUENCE [LARGE SCALE GENOMIC DNA]</scope>
</reference>
<keyword evidence="2" id="KW-1185">Reference proteome</keyword>
<dbReference type="EMBL" id="BGPR01025629">
    <property type="protein sequence ID" value="GBN94704.1"/>
    <property type="molecule type" value="Genomic_DNA"/>
</dbReference>
<protein>
    <submittedName>
        <fullName evidence="1">Uncharacterized protein</fullName>
    </submittedName>
</protein>
<sequence>MFQLSFPSPFLINAISGCLVYEHVLGAQSNTYSNKIAVMFSSMSKYDLTAELWYKGILASIFFSKRPEVLRSNLAKFLYLEPALVRSSRKGVTGADRWLGSVYELSGIRQESVML</sequence>
<dbReference type="AlphaFoldDB" id="A0A4Y2T271"/>
<gene>
    <name evidence="1" type="ORF">AVEN_185279_1</name>
</gene>
<proteinExistence type="predicted"/>
<comment type="caution">
    <text evidence="1">The sequence shown here is derived from an EMBL/GenBank/DDBJ whole genome shotgun (WGS) entry which is preliminary data.</text>
</comment>
<name>A0A4Y2T271_ARAVE</name>
<evidence type="ECO:0000313" key="2">
    <source>
        <dbReference type="Proteomes" id="UP000499080"/>
    </source>
</evidence>
<evidence type="ECO:0000313" key="1">
    <source>
        <dbReference type="EMBL" id="GBN94704.1"/>
    </source>
</evidence>
<organism evidence="1 2">
    <name type="scientific">Araneus ventricosus</name>
    <name type="common">Orbweaver spider</name>
    <name type="synonym">Epeira ventricosa</name>
    <dbReference type="NCBI Taxonomy" id="182803"/>
    <lineage>
        <taxon>Eukaryota</taxon>
        <taxon>Metazoa</taxon>
        <taxon>Ecdysozoa</taxon>
        <taxon>Arthropoda</taxon>
        <taxon>Chelicerata</taxon>
        <taxon>Arachnida</taxon>
        <taxon>Araneae</taxon>
        <taxon>Araneomorphae</taxon>
        <taxon>Entelegynae</taxon>
        <taxon>Araneoidea</taxon>
        <taxon>Araneidae</taxon>
        <taxon>Araneus</taxon>
    </lineage>
</organism>